<gene>
    <name evidence="9" type="primary">pepF</name>
    <name evidence="9" type="ORF">D0435_11940</name>
</gene>
<dbReference type="Gene3D" id="1.20.140.70">
    <property type="entry name" value="Oligopeptidase f, N-terminal domain"/>
    <property type="match status" value="1"/>
</dbReference>
<dbReference type="InterPro" id="IPR013647">
    <property type="entry name" value="OligopepF_N_dom"/>
</dbReference>
<evidence type="ECO:0000256" key="4">
    <source>
        <dbReference type="ARBA" id="ARBA00022833"/>
    </source>
</evidence>
<dbReference type="NCBIfam" id="TIGR00181">
    <property type="entry name" value="pepF"/>
    <property type="match status" value="1"/>
</dbReference>
<evidence type="ECO:0000256" key="1">
    <source>
        <dbReference type="ARBA" id="ARBA00022670"/>
    </source>
</evidence>
<dbReference type="GO" id="GO:0046872">
    <property type="term" value="F:metal ion binding"/>
    <property type="evidence" value="ECO:0007669"/>
    <property type="project" value="UniProtKB-UniRule"/>
</dbReference>
<keyword evidence="3 6" id="KW-0378">Hydrolase</keyword>
<dbReference type="EC" id="3.4.24.-" evidence="6"/>
<comment type="similarity">
    <text evidence="6">Belongs to the peptidase M3B family.</text>
</comment>
<keyword evidence="2 6" id="KW-0479">Metal-binding</keyword>
<organism evidence="9 10">
    <name type="scientific">Anaerotruncus colihominis</name>
    <dbReference type="NCBI Taxonomy" id="169435"/>
    <lineage>
        <taxon>Bacteria</taxon>
        <taxon>Bacillati</taxon>
        <taxon>Bacillota</taxon>
        <taxon>Clostridia</taxon>
        <taxon>Eubacteriales</taxon>
        <taxon>Oscillospiraceae</taxon>
        <taxon>Anaerotruncus</taxon>
    </lineage>
</organism>
<name>A0A845QMQ8_9FIRM</name>
<dbReference type="Pfam" id="PF08439">
    <property type="entry name" value="Peptidase_M3_N"/>
    <property type="match status" value="1"/>
</dbReference>
<dbReference type="GO" id="GO:0006508">
    <property type="term" value="P:proteolysis"/>
    <property type="evidence" value="ECO:0007669"/>
    <property type="project" value="UniProtKB-KW"/>
</dbReference>
<feature type="domain" description="Oligopeptidase F N-terminal" evidence="8">
    <location>
        <begin position="116"/>
        <end position="185"/>
    </location>
</feature>
<dbReference type="GO" id="GO:0006518">
    <property type="term" value="P:peptide metabolic process"/>
    <property type="evidence" value="ECO:0007669"/>
    <property type="project" value="TreeGrafter"/>
</dbReference>
<dbReference type="PANTHER" id="PTHR11804">
    <property type="entry name" value="PROTEASE M3 THIMET OLIGOPEPTIDASE-RELATED"/>
    <property type="match status" value="1"/>
</dbReference>
<dbReference type="CDD" id="cd09608">
    <property type="entry name" value="M3B_PepF"/>
    <property type="match status" value="1"/>
</dbReference>
<comment type="caution">
    <text evidence="9">The sequence shown here is derived from an EMBL/GenBank/DDBJ whole genome shotgun (WGS) entry which is preliminary data.</text>
</comment>
<evidence type="ECO:0000256" key="3">
    <source>
        <dbReference type="ARBA" id="ARBA00022801"/>
    </source>
</evidence>
<dbReference type="Pfam" id="PF01432">
    <property type="entry name" value="Peptidase_M3"/>
    <property type="match status" value="1"/>
</dbReference>
<dbReference type="RefSeq" id="WP_160202648.1">
    <property type="nucleotide sequence ID" value="NZ_QXWK01000023.1"/>
</dbReference>
<comment type="cofactor">
    <cofactor evidence="6">
        <name>Zn(2+)</name>
        <dbReference type="ChEBI" id="CHEBI:29105"/>
    </cofactor>
    <text evidence="6">Binds 1 zinc ion.</text>
</comment>
<sequence length="599" mass="68406">MGNKKLKNRNEIDPKYQWNIQAMYANAAAWEKDIEEVLQQTADFSKFQGHLTESPDMLLDAFTTKDAIWQKLERAYVYARMKLDEDNRVSAQQAMYDKVSGVIAKVSAAMSFMTPELLSASEDTLRSFIKELPALSQYTFVIEDLIREKKHVLSKEEENILAQLSEVTDAPDTIFTMLNNADISFGTIKDEDGEEVSLTHGNFISFMESHDRNVRKSAFTHVYEAYKGLVNTIASAYNYNVKTDVIGANIRHYDSARAAALSGGNIPESVYDNLITVVHEYLPVLHRYIDLRKKVLAVDELKMYDIYVPLVEIPKRKVSFEEAIKIMEEGLAPLGNAYMNRVLSGIDAGWIDVYENEGKTSGAYSFGSYDSFPYILLNYSDTLKDVFTLVHEMGHSMHASYTRETQPFTYGSHSIFTAEVASTVNESLLMQHLLNKETDPTMRKYLLNLYIEEFRTTLFRQTMFAEFEHMTHKYVEEGGSLTADWLCENYEKLNKDYFGASLSEDEYIKYEWARIPHFYRSFYVYQYATGYSAATAIAGKILKEGETARDAYIEFLKTGDSNYPVELLKIAGVDMSSKEPVILAMETFKQLVEELAALL</sequence>
<evidence type="ECO:0000259" key="7">
    <source>
        <dbReference type="Pfam" id="PF01432"/>
    </source>
</evidence>
<dbReference type="InterPro" id="IPR001567">
    <property type="entry name" value="Pept_M3A_M3B_dom"/>
</dbReference>
<dbReference type="InterPro" id="IPR004438">
    <property type="entry name" value="Peptidase_M3B"/>
</dbReference>
<dbReference type="EMBL" id="QXWK01000023">
    <property type="protein sequence ID" value="NBH62361.1"/>
    <property type="molecule type" value="Genomic_DNA"/>
</dbReference>
<evidence type="ECO:0000256" key="2">
    <source>
        <dbReference type="ARBA" id="ARBA00022723"/>
    </source>
</evidence>
<protein>
    <recommendedName>
        <fullName evidence="6">Oligopeptidase F</fullName>
        <ecNumber evidence="6">3.4.24.-</ecNumber>
    </recommendedName>
</protein>
<dbReference type="Proteomes" id="UP000446866">
    <property type="component" value="Unassembled WGS sequence"/>
</dbReference>
<feature type="domain" description="Peptidase M3A/M3B catalytic" evidence="7">
    <location>
        <begin position="206"/>
        <end position="586"/>
    </location>
</feature>
<dbReference type="AlphaFoldDB" id="A0A845QMQ8"/>
<dbReference type="InterPro" id="IPR045090">
    <property type="entry name" value="Pept_M3A_M3B"/>
</dbReference>
<dbReference type="SUPFAM" id="SSF55486">
    <property type="entry name" value="Metalloproteases ('zincins'), catalytic domain"/>
    <property type="match status" value="1"/>
</dbReference>
<dbReference type="GO" id="GO:0004222">
    <property type="term" value="F:metalloendopeptidase activity"/>
    <property type="evidence" value="ECO:0007669"/>
    <property type="project" value="UniProtKB-UniRule"/>
</dbReference>
<evidence type="ECO:0000256" key="5">
    <source>
        <dbReference type="ARBA" id="ARBA00023049"/>
    </source>
</evidence>
<dbReference type="InterPro" id="IPR042088">
    <property type="entry name" value="OligoPept_F_C"/>
</dbReference>
<reference evidence="9 10" key="1">
    <citation type="submission" date="2018-08" db="EMBL/GenBank/DDBJ databases">
        <title>Murine metabolic-syndrome-specific gut microbial biobank.</title>
        <authorList>
            <person name="Liu C."/>
        </authorList>
    </citation>
    <scope>NUCLEOTIDE SEQUENCE [LARGE SCALE GENOMIC DNA]</scope>
    <source>
        <strain evidence="9 10">28</strain>
    </source>
</reference>
<evidence type="ECO:0000256" key="6">
    <source>
        <dbReference type="RuleBase" id="RU368091"/>
    </source>
</evidence>
<keyword evidence="1 6" id="KW-0645">Protease</keyword>
<evidence type="ECO:0000313" key="10">
    <source>
        <dbReference type="Proteomes" id="UP000446866"/>
    </source>
</evidence>
<keyword evidence="5 6" id="KW-0482">Metalloprotease</keyword>
<dbReference type="Gene3D" id="1.10.1370.20">
    <property type="entry name" value="Oligoendopeptidase f, C-terminal domain"/>
    <property type="match status" value="1"/>
</dbReference>
<keyword evidence="10" id="KW-1185">Reference proteome</keyword>
<dbReference type="Gene3D" id="1.10.287.830">
    <property type="entry name" value="putative peptidase helix hairpin domain like"/>
    <property type="match status" value="1"/>
</dbReference>
<proteinExistence type="inferred from homology"/>
<dbReference type="PANTHER" id="PTHR11804:SF84">
    <property type="entry name" value="SACCHAROLYSIN"/>
    <property type="match status" value="1"/>
</dbReference>
<evidence type="ECO:0000313" key="9">
    <source>
        <dbReference type="EMBL" id="NBH62361.1"/>
    </source>
</evidence>
<accession>A0A845QMQ8</accession>
<comment type="function">
    <text evidence="6">Has oligopeptidase activity and degrades a variety of small bioactive peptides.</text>
</comment>
<evidence type="ECO:0000259" key="8">
    <source>
        <dbReference type="Pfam" id="PF08439"/>
    </source>
</evidence>
<keyword evidence="4 6" id="KW-0862">Zinc</keyword>